<feature type="region of interest" description="Disordered" evidence="1">
    <location>
        <begin position="181"/>
        <end position="201"/>
    </location>
</feature>
<evidence type="ECO:0000256" key="1">
    <source>
        <dbReference type="SAM" id="MobiDB-lite"/>
    </source>
</evidence>
<comment type="caution">
    <text evidence="2">The sequence shown here is derived from an EMBL/GenBank/DDBJ whole genome shotgun (WGS) entry which is preliminary data.</text>
</comment>
<evidence type="ECO:0000313" key="2">
    <source>
        <dbReference type="EMBL" id="KAK7040400.1"/>
    </source>
</evidence>
<protein>
    <submittedName>
        <fullName evidence="2">Uncharacterized protein</fullName>
    </submittedName>
</protein>
<dbReference type="Proteomes" id="UP001383192">
    <property type="component" value="Unassembled WGS sequence"/>
</dbReference>
<reference evidence="2 3" key="1">
    <citation type="submission" date="2024-01" db="EMBL/GenBank/DDBJ databases">
        <title>A draft genome for a cacao thread blight-causing isolate of Paramarasmius palmivorus.</title>
        <authorList>
            <person name="Baruah I.K."/>
            <person name="Bukari Y."/>
            <person name="Amoako-Attah I."/>
            <person name="Meinhardt L.W."/>
            <person name="Bailey B.A."/>
            <person name="Cohen S.P."/>
        </authorList>
    </citation>
    <scope>NUCLEOTIDE SEQUENCE [LARGE SCALE GENOMIC DNA]</scope>
    <source>
        <strain evidence="2 3">GH-12</strain>
    </source>
</reference>
<sequence length="201" mass="22674">MAHRNVTNVANIAHAEPVSRSQRRPPRRRAGPNGVLIPARAGLGGVLRTRLPHKLALSARTIHGWRNAISRLYYLLHAGQAIASHGVELDTTLDAVIAMLPELIQLFSMRKTANPKENQNQNQSYDACILLAKELKVFRRRTAYGDVVKNKARFILQTLKDAFENKGRKPTKEIKPVNDFEEPMRTEPDNNDGGRTMIRIR</sequence>
<proteinExistence type="predicted"/>
<evidence type="ECO:0000313" key="3">
    <source>
        <dbReference type="Proteomes" id="UP001383192"/>
    </source>
</evidence>
<accession>A0AAW0CQW4</accession>
<feature type="compositionally biased region" description="Basic residues" evidence="1">
    <location>
        <begin position="21"/>
        <end position="30"/>
    </location>
</feature>
<gene>
    <name evidence="2" type="ORF">VNI00_009878</name>
</gene>
<dbReference type="AlphaFoldDB" id="A0AAW0CQW4"/>
<name>A0AAW0CQW4_9AGAR</name>
<keyword evidence="3" id="KW-1185">Reference proteome</keyword>
<feature type="compositionally biased region" description="Polar residues" evidence="1">
    <location>
        <begin position="1"/>
        <end position="10"/>
    </location>
</feature>
<feature type="region of interest" description="Disordered" evidence="1">
    <location>
        <begin position="1"/>
        <end position="34"/>
    </location>
</feature>
<dbReference type="EMBL" id="JAYKXP010000037">
    <property type="protein sequence ID" value="KAK7040400.1"/>
    <property type="molecule type" value="Genomic_DNA"/>
</dbReference>
<organism evidence="2 3">
    <name type="scientific">Paramarasmius palmivorus</name>
    <dbReference type="NCBI Taxonomy" id="297713"/>
    <lineage>
        <taxon>Eukaryota</taxon>
        <taxon>Fungi</taxon>
        <taxon>Dikarya</taxon>
        <taxon>Basidiomycota</taxon>
        <taxon>Agaricomycotina</taxon>
        <taxon>Agaricomycetes</taxon>
        <taxon>Agaricomycetidae</taxon>
        <taxon>Agaricales</taxon>
        <taxon>Marasmiineae</taxon>
        <taxon>Marasmiaceae</taxon>
        <taxon>Paramarasmius</taxon>
    </lineage>
</organism>